<evidence type="ECO:0000313" key="2">
    <source>
        <dbReference type="Proteomes" id="UP001170364"/>
    </source>
</evidence>
<dbReference type="PROSITE" id="PS00018">
    <property type="entry name" value="EF_HAND_1"/>
    <property type="match status" value="1"/>
</dbReference>
<dbReference type="EMBL" id="JAQJJG010000022">
    <property type="protein sequence ID" value="MDN5124516.1"/>
    <property type="molecule type" value="Genomic_DNA"/>
</dbReference>
<protein>
    <recommendedName>
        <fullName evidence="3">EF-hand domain-containing protein</fullName>
    </recommendedName>
</protein>
<dbReference type="Proteomes" id="UP001170364">
    <property type="component" value="Unassembled WGS sequence"/>
</dbReference>
<gene>
    <name evidence="1" type="ORF">PJV93_11420</name>
</gene>
<dbReference type="InterPro" id="IPR018247">
    <property type="entry name" value="EF_Hand_1_Ca_BS"/>
</dbReference>
<proteinExistence type="predicted"/>
<dbReference type="AlphaFoldDB" id="A0AAW7QEY0"/>
<dbReference type="RefSeq" id="WP_301371350.1">
    <property type="nucleotide sequence ID" value="NZ_JAQJJF010000028.1"/>
</dbReference>
<reference evidence="1" key="1">
    <citation type="journal article" date="2023" name="Microorganisms">
        <title>Genomic Characterization of Arcobacter butzleri Strains Isolated from Various Sources in Lithuania.</title>
        <authorList>
            <person name="Uljanovas D."/>
            <person name="Golz G."/>
            <person name="Fleischmann S."/>
            <person name="Kudirkiene E."/>
            <person name="Kasetiene N."/>
            <person name="Grineviciene A."/>
            <person name="Tamuleviciene E."/>
            <person name="Aksomaitiene J."/>
            <person name="Alter T."/>
            <person name="Malakauskas M."/>
        </authorList>
    </citation>
    <scope>NUCLEOTIDE SEQUENCE</scope>
    <source>
        <strain evidence="1">S41</strain>
    </source>
</reference>
<reference evidence="1" key="2">
    <citation type="submission" date="2023-01" db="EMBL/GenBank/DDBJ databases">
        <authorList>
            <person name="Uljanovas D."/>
        </authorList>
    </citation>
    <scope>NUCLEOTIDE SEQUENCE</scope>
    <source>
        <strain evidence="1">S41</strain>
    </source>
</reference>
<organism evidence="1 2">
    <name type="scientific">Aliarcobacter butzleri</name>
    <dbReference type="NCBI Taxonomy" id="28197"/>
    <lineage>
        <taxon>Bacteria</taxon>
        <taxon>Pseudomonadati</taxon>
        <taxon>Campylobacterota</taxon>
        <taxon>Epsilonproteobacteria</taxon>
        <taxon>Campylobacterales</taxon>
        <taxon>Arcobacteraceae</taxon>
        <taxon>Aliarcobacter</taxon>
    </lineage>
</organism>
<comment type="caution">
    <text evidence="1">The sequence shown here is derived from an EMBL/GenBank/DDBJ whole genome shotgun (WGS) entry which is preliminary data.</text>
</comment>
<name>A0AAW7QEY0_9BACT</name>
<evidence type="ECO:0000313" key="1">
    <source>
        <dbReference type="EMBL" id="MDN5124516.1"/>
    </source>
</evidence>
<evidence type="ECO:0008006" key="3">
    <source>
        <dbReference type="Google" id="ProtNLM"/>
    </source>
</evidence>
<sequence>MQISLNGTIFASYDGKANKTSKDSKNSFDETLESENQQSYQTNIQLSPTSVNTTFKDPTNDKLVIVSLENSTIEKLQNEFGKDSVLKDENENISLTGKAQDFVAGWFADIAYTRDFLKADINNDGVLNEFEYFNTKNGFGENQEIIFGKKTLEVVDKVNVNYLKSSSQYNVYRNKDSINSLDDELNYTINSDKNFDGNISLKEYYQNEGDIKQKVIDEIKANWVTSKYFEKTPTNIAEGLAYNYFSKALNYALEILDKKEEIDESSWEEIRRENHLTYDEKNNVLRLDLGSIQREAMVRKKKKKTDLATPLSELLSNTNINNTQTTKDINLSSNSTKNSLDSSFVEDLLYFANMESSSEVNSK</sequence>
<accession>A0AAW7QEY0</accession>